<dbReference type="EMBL" id="VSRR010011675">
    <property type="protein sequence ID" value="MPC53507.1"/>
    <property type="molecule type" value="Genomic_DNA"/>
</dbReference>
<keyword evidence="2" id="KW-1185">Reference proteome</keyword>
<accession>A0A5B7G7G8</accession>
<name>A0A5B7G7G8_PORTR</name>
<protein>
    <submittedName>
        <fullName evidence="1">Uncharacterized protein</fullName>
    </submittedName>
</protein>
<dbReference type="AlphaFoldDB" id="A0A5B7G7G8"/>
<comment type="caution">
    <text evidence="1">The sequence shown here is derived from an EMBL/GenBank/DDBJ whole genome shotgun (WGS) entry which is preliminary data.</text>
</comment>
<reference evidence="1 2" key="1">
    <citation type="submission" date="2019-05" db="EMBL/GenBank/DDBJ databases">
        <title>Another draft genome of Portunus trituberculatus and its Hox gene families provides insights of decapod evolution.</title>
        <authorList>
            <person name="Jeong J.-H."/>
            <person name="Song I."/>
            <person name="Kim S."/>
            <person name="Choi T."/>
            <person name="Kim D."/>
            <person name="Ryu S."/>
            <person name="Kim W."/>
        </authorList>
    </citation>
    <scope>NUCLEOTIDE SEQUENCE [LARGE SCALE GENOMIC DNA]</scope>
    <source>
        <tissue evidence="1">Muscle</tissue>
    </source>
</reference>
<sequence length="66" mass="7762">MTTHMVVNKTLWPLPPQRCHCPVLILVIPLRPKQNLLSCRSLEKNILVHCLYFFHLETYNGTKQAY</sequence>
<evidence type="ECO:0000313" key="1">
    <source>
        <dbReference type="EMBL" id="MPC53507.1"/>
    </source>
</evidence>
<gene>
    <name evidence="1" type="ORF">E2C01_047401</name>
</gene>
<organism evidence="1 2">
    <name type="scientific">Portunus trituberculatus</name>
    <name type="common">Swimming crab</name>
    <name type="synonym">Neptunus trituberculatus</name>
    <dbReference type="NCBI Taxonomy" id="210409"/>
    <lineage>
        <taxon>Eukaryota</taxon>
        <taxon>Metazoa</taxon>
        <taxon>Ecdysozoa</taxon>
        <taxon>Arthropoda</taxon>
        <taxon>Crustacea</taxon>
        <taxon>Multicrustacea</taxon>
        <taxon>Malacostraca</taxon>
        <taxon>Eumalacostraca</taxon>
        <taxon>Eucarida</taxon>
        <taxon>Decapoda</taxon>
        <taxon>Pleocyemata</taxon>
        <taxon>Brachyura</taxon>
        <taxon>Eubrachyura</taxon>
        <taxon>Portunoidea</taxon>
        <taxon>Portunidae</taxon>
        <taxon>Portuninae</taxon>
        <taxon>Portunus</taxon>
    </lineage>
</organism>
<proteinExistence type="predicted"/>
<evidence type="ECO:0000313" key="2">
    <source>
        <dbReference type="Proteomes" id="UP000324222"/>
    </source>
</evidence>
<dbReference type="Proteomes" id="UP000324222">
    <property type="component" value="Unassembled WGS sequence"/>
</dbReference>